<dbReference type="InterPro" id="IPR050297">
    <property type="entry name" value="LipidA_mod_glycosyltrf_83"/>
</dbReference>
<reference evidence="11" key="1">
    <citation type="submission" date="2016-10" db="EMBL/GenBank/DDBJ databases">
        <authorList>
            <person name="Varghese N."/>
            <person name="Submissions S."/>
        </authorList>
    </citation>
    <scope>NUCLEOTIDE SEQUENCE [LARGE SCALE GENOMIC DNA]</scope>
    <source>
        <strain evidence="11">DSM 22127</strain>
    </source>
</reference>
<keyword evidence="7 9" id="KW-0472">Membrane</keyword>
<evidence type="ECO:0000256" key="2">
    <source>
        <dbReference type="ARBA" id="ARBA00022475"/>
    </source>
</evidence>
<feature type="region of interest" description="Disordered" evidence="8">
    <location>
        <begin position="1"/>
        <end position="22"/>
    </location>
</feature>
<keyword evidence="2" id="KW-1003">Cell membrane</keyword>
<evidence type="ECO:0000256" key="1">
    <source>
        <dbReference type="ARBA" id="ARBA00004651"/>
    </source>
</evidence>
<keyword evidence="6 9" id="KW-1133">Transmembrane helix</keyword>
<evidence type="ECO:0000313" key="11">
    <source>
        <dbReference type="Proteomes" id="UP000198859"/>
    </source>
</evidence>
<keyword evidence="4 10" id="KW-0808">Transferase</keyword>
<evidence type="ECO:0000256" key="3">
    <source>
        <dbReference type="ARBA" id="ARBA00022676"/>
    </source>
</evidence>
<feature type="transmembrane region" description="Helical" evidence="9">
    <location>
        <begin position="343"/>
        <end position="365"/>
    </location>
</feature>
<organism evidence="10 11">
    <name type="scientific">Nocardioides scoriae</name>
    <dbReference type="NCBI Taxonomy" id="642780"/>
    <lineage>
        <taxon>Bacteria</taxon>
        <taxon>Bacillati</taxon>
        <taxon>Actinomycetota</taxon>
        <taxon>Actinomycetes</taxon>
        <taxon>Propionibacteriales</taxon>
        <taxon>Nocardioidaceae</taxon>
        <taxon>Nocardioides</taxon>
    </lineage>
</organism>
<evidence type="ECO:0000256" key="4">
    <source>
        <dbReference type="ARBA" id="ARBA00022679"/>
    </source>
</evidence>
<dbReference type="PANTHER" id="PTHR33908">
    <property type="entry name" value="MANNOSYLTRANSFERASE YKCB-RELATED"/>
    <property type="match status" value="1"/>
</dbReference>
<feature type="transmembrane region" description="Helical" evidence="9">
    <location>
        <begin position="34"/>
        <end position="53"/>
    </location>
</feature>
<dbReference type="PANTHER" id="PTHR33908:SF11">
    <property type="entry name" value="MEMBRANE PROTEIN"/>
    <property type="match status" value="1"/>
</dbReference>
<proteinExistence type="predicted"/>
<feature type="transmembrane region" description="Helical" evidence="9">
    <location>
        <begin position="140"/>
        <end position="159"/>
    </location>
</feature>
<evidence type="ECO:0000256" key="6">
    <source>
        <dbReference type="ARBA" id="ARBA00022989"/>
    </source>
</evidence>
<feature type="transmembrane region" description="Helical" evidence="9">
    <location>
        <begin position="196"/>
        <end position="221"/>
    </location>
</feature>
<evidence type="ECO:0000256" key="7">
    <source>
        <dbReference type="ARBA" id="ARBA00023136"/>
    </source>
</evidence>
<dbReference type="EMBL" id="LT629757">
    <property type="protein sequence ID" value="SDR74645.1"/>
    <property type="molecule type" value="Genomic_DNA"/>
</dbReference>
<feature type="transmembrane region" description="Helical" evidence="9">
    <location>
        <begin position="371"/>
        <end position="393"/>
    </location>
</feature>
<dbReference type="GO" id="GO:0005886">
    <property type="term" value="C:plasma membrane"/>
    <property type="evidence" value="ECO:0007669"/>
    <property type="project" value="UniProtKB-SubCell"/>
</dbReference>
<gene>
    <name evidence="10" type="ORF">SAMN04488570_0242</name>
</gene>
<evidence type="ECO:0000313" key="10">
    <source>
        <dbReference type="EMBL" id="SDR74645.1"/>
    </source>
</evidence>
<evidence type="ECO:0000256" key="8">
    <source>
        <dbReference type="SAM" id="MobiDB-lite"/>
    </source>
</evidence>
<feature type="transmembrane region" description="Helical" evidence="9">
    <location>
        <begin position="233"/>
        <end position="253"/>
    </location>
</feature>
<keyword evidence="3" id="KW-0328">Glycosyltransferase</keyword>
<accession>A0A1H1LKU5</accession>
<dbReference type="GO" id="GO:0009103">
    <property type="term" value="P:lipopolysaccharide biosynthetic process"/>
    <property type="evidence" value="ECO:0007669"/>
    <property type="project" value="UniProtKB-ARBA"/>
</dbReference>
<keyword evidence="5 9" id="KW-0812">Transmembrane</keyword>
<evidence type="ECO:0000256" key="5">
    <source>
        <dbReference type="ARBA" id="ARBA00022692"/>
    </source>
</evidence>
<feature type="transmembrane region" description="Helical" evidence="9">
    <location>
        <begin position="165"/>
        <end position="184"/>
    </location>
</feature>
<dbReference type="AlphaFoldDB" id="A0A1H1LKU5"/>
<evidence type="ECO:0000256" key="9">
    <source>
        <dbReference type="SAM" id="Phobius"/>
    </source>
</evidence>
<sequence length="654" mass="71081">MTTLLERPTTAPPAAPDAGPRTRWRDRVRRHRHTLLYVLPLLALTAVVSRFGMAGSPQRIDDEGTYTAQAYAVEKLGTLTHYTYWYDHPPLGWVQIAGWTWLTDGFDRYDVSVLAAREAMVAFHVVAAALLWVLARRLDLGRPAAAVALVLFALSPLSLQFSRTVYLDNVALPWLIAAFVLALSRQRQLLAFAGSALCFGVAVLSKETFLLVLPFLAWQMWRSAGADTRRYTLSVAGSLLTLVLSAYALFALVKGEVFPGRDRVSLFEGIAFQLVSREDSGSVLDRTSQAGRSVAVWLTLDPVLPVAAVVAGLVALTVSRLRVYAVTFLALTAVVFKPGYLPVPYVVVLLPFAALLVAAVVDLGVRRGGRWVTALTVVASVVAAVVAVPLWAVQQRGLFLADLDRPLREAQTWITQNVDRGDRLLVDDASWVDLVEAGFPRQDVVWYYKADTDSDVSALAPGGWTDYDYVLVTQALRRSIDTAPTVQDALDNSTRTAIFGSGENQVEVYRVDDRGRQAIDEAVQRDQQARTAAGQALLENPRLRLSDQAASQLRDGEVDARLVSLLAQVSSETTIEVADFPAVFGEDGQVPRRTLTVTSVDGEPVDSAAGDDLVASIRGQVGSFAPQEAARDDGELIVRYAGADPTDLLPATTP</sequence>
<dbReference type="Proteomes" id="UP000198859">
    <property type="component" value="Chromosome I"/>
</dbReference>
<comment type="subcellular location">
    <subcellularLocation>
        <location evidence="1">Cell membrane</location>
        <topology evidence="1">Multi-pass membrane protein</topology>
    </subcellularLocation>
</comment>
<dbReference type="STRING" id="642780.SAMN04488570_0242"/>
<keyword evidence="11" id="KW-1185">Reference proteome</keyword>
<protein>
    <submittedName>
        <fullName evidence="10">4-amino-4-deoxy-L-arabinose transferase</fullName>
    </submittedName>
</protein>
<dbReference type="GO" id="GO:0016763">
    <property type="term" value="F:pentosyltransferase activity"/>
    <property type="evidence" value="ECO:0007669"/>
    <property type="project" value="TreeGrafter"/>
</dbReference>
<feature type="transmembrane region" description="Helical" evidence="9">
    <location>
        <begin position="114"/>
        <end position="133"/>
    </location>
</feature>
<name>A0A1H1LKU5_9ACTN</name>
<feature type="transmembrane region" description="Helical" evidence="9">
    <location>
        <begin position="294"/>
        <end position="315"/>
    </location>
</feature>